<dbReference type="PROSITE" id="PS00606">
    <property type="entry name" value="KS3_1"/>
    <property type="match status" value="1"/>
</dbReference>
<dbReference type="Pfam" id="PF00109">
    <property type="entry name" value="ketoacyl-synt"/>
    <property type="match status" value="1"/>
</dbReference>
<dbReference type="Gene3D" id="3.40.50.150">
    <property type="entry name" value="Vaccinia Virus protein VP39"/>
    <property type="match status" value="1"/>
</dbReference>
<dbReference type="InterPro" id="IPR000873">
    <property type="entry name" value="AMP-dep_synth/lig_dom"/>
</dbReference>
<dbReference type="Gene3D" id="3.30.300.30">
    <property type="match status" value="1"/>
</dbReference>
<dbReference type="InterPro" id="IPR014030">
    <property type="entry name" value="Ketoacyl_synth_N"/>
</dbReference>
<dbReference type="EMBL" id="JAIWYP010000003">
    <property type="protein sequence ID" value="KAH3845662.1"/>
    <property type="molecule type" value="Genomic_DNA"/>
</dbReference>
<proteinExistence type="predicted"/>
<dbReference type="PROSITE" id="PS50075">
    <property type="entry name" value="CARRIER"/>
    <property type="match status" value="3"/>
</dbReference>
<keyword evidence="4" id="KW-0597">Phosphoprotein</keyword>
<dbReference type="InterPro" id="IPR020841">
    <property type="entry name" value="PKS_Beta-ketoAc_synthase_dom"/>
</dbReference>
<organism evidence="12 13">
    <name type="scientific">Dreissena polymorpha</name>
    <name type="common">Zebra mussel</name>
    <name type="synonym">Mytilus polymorpha</name>
    <dbReference type="NCBI Taxonomy" id="45954"/>
    <lineage>
        <taxon>Eukaryota</taxon>
        <taxon>Metazoa</taxon>
        <taxon>Spiralia</taxon>
        <taxon>Lophotrochozoa</taxon>
        <taxon>Mollusca</taxon>
        <taxon>Bivalvia</taxon>
        <taxon>Autobranchia</taxon>
        <taxon>Heteroconchia</taxon>
        <taxon>Euheterodonta</taxon>
        <taxon>Imparidentia</taxon>
        <taxon>Neoheterodontei</taxon>
        <taxon>Myida</taxon>
        <taxon>Dreissenoidea</taxon>
        <taxon>Dreissenidae</taxon>
        <taxon>Dreissena</taxon>
    </lineage>
</organism>
<dbReference type="SMART" id="SM00827">
    <property type="entry name" value="PKS_AT"/>
    <property type="match status" value="1"/>
</dbReference>
<dbReference type="Pfam" id="PF00698">
    <property type="entry name" value="Acyl_transf_1"/>
    <property type="match status" value="1"/>
</dbReference>
<reference evidence="12" key="2">
    <citation type="submission" date="2020-11" db="EMBL/GenBank/DDBJ databases">
        <authorList>
            <person name="McCartney M.A."/>
            <person name="Auch B."/>
            <person name="Kono T."/>
            <person name="Mallez S."/>
            <person name="Becker A."/>
            <person name="Gohl D.M."/>
            <person name="Silverstein K.A.T."/>
            <person name="Koren S."/>
            <person name="Bechman K.B."/>
            <person name="Herman A."/>
            <person name="Abrahante J.E."/>
            <person name="Garbe J."/>
        </authorList>
    </citation>
    <scope>NUCLEOTIDE SEQUENCE</scope>
    <source>
        <strain evidence="12">Duluth1</strain>
        <tissue evidence="12">Whole animal</tissue>
    </source>
</reference>
<dbReference type="SUPFAM" id="SSF52777">
    <property type="entry name" value="CoA-dependent acyltransferases"/>
    <property type="match status" value="4"/>
</dbReference>
<keyword evidence="3" id="KW-0596">Phosphopantetheine</keyword>
<dbReference type="InterPro" id="IPR010033">
    <property type="entry name" value="HAD_SF_ppase_IIIC"/>
</dbReference>
<dbReference type="CDD" id="cd00833">
    <property type="entry name" value="PKS"/>
    <property type="match status" value="1"/>
</dbReference>
<evidence type="ECO:0000256" key="1">
    <source>
        <dbReference type="ARBA" id="ARBA00012873"/>
    </source>
</evidence>
<feature type="domain" description="Carrier" evidence="10">
    <location>
        <begin position="3342"/>
        <end position="3417"/>
    </location>
</feature>
<keyword evidence="5" id="KW-0436">Ligase</keyword>
<dbReference type="Pfam" id="PF08242">
    <property type="entry name" value="Methyltransf_12"/>
    <property type="match status" value="1"/>
</dbReference>
<dbReference type="SMART" id="SM00823">
    <property type="entry name" value="PKS_PP"/>
    <property type="match status" value="3"/>
</dbReference>
<evidence type="ECO:0000256" key="5">
    <source>
        <dbReference type="ARBA" id="ARBA00022598"/>
    </source>
</evidence>
<dbReference type="InterPro" id="IPR023214">
    <property type="entry name" value="HAD_sf"/>
</dbReference>
<gene>
    <name evidence="12" type="ORF">DPMN_087944</name>
</gene>
<sequence length="3763" mass="423932">MEKSKEPEDCLPNDTERKVQKIWQEILPIKRLPGLTEDFFFELSGDSLQAIHLVRKLRNAGFNLTVNDIFKKPTIKALCRSLSEINTERIKPKETYATYEPFRPTPIAERYMLTKKESDRFAVPALLEFRKPVKLEFIQKALQAVMVKHNSLSSRFFVENDHVFQQYVDVGDKPSVIEATLSKDFKRFVEDPIFQKTCDDLEHQLDIDKGNLLNAAVFRSDGINYCLIVIHHITVDIVSWQQLLEDLILALEQVNTGKLPLLSNASTPFHRYCAELWQEGNGCPKEEIDYWTAVTETYKHDNLFQQETKDSLYISAKWESQSIDAETVRHLSIAIGSTDESVILTAFGQSFANLEGTSLTVCLESHGRQIHLDSTDTVGWCTSMFPFTINAKAGDDFIVAARKVQDDIKQIPLHGLRYGPAVGVGKVESALPKTMFVFQGSLDASSKVEFQAGDASFKYLPWVEVLTHDLEHGHYHRDDNDILDFPLEVICWFHSDNLRIGSLFDSKKIPSEWVQRLLQTMKITILEESRKLNSTTAKCELSIEPVIHNQSAQTEVQAQKKDSTLKKSRSVQVLSNIMIDPETLSLMKAILAGQRLENTEIVLKDPSDFYHSLLQEKPAMYFLTFVLIRCTNSRQTDEIQEALKIFSKQNEGTDDRLVILSLENIPHSISLNVDKISSSEVLTVHFEKGECDINSGEDFNIPLTRQGYVRLALAMARTVTACLKPSDAKVICVDGDYTLWDGECANNDVRITEANLYFQSFLLQKMHEGFLLVLLSKNRQQDVLAILENKEMVLKQDHFVHLAINWEQKHENIRYVSKVLDLNLQSFVFIDDSVAECEHMLRVHPQVKTLRIPTEQSLVKAFTSSLWIFDKIDITSEATNRTDLYRSEVSRLAGNVLPRSNEEATNETFDLTSLFERWGMKMQIWKTCIRDLKTYPEVSKRVAELLYRTNQFKLNDSHVRLEDFRDDSECLVVSLKDEYGNYGIIAVIIFGKVASIETIKQWVMSCRALGRKIEERLLYEIIHNTIRSKKKVCLQFERTEKNIPMQNFLNQFTNYLEITTGALVLEEEMVCTTKRILNLHQVSITSDPSSLLLPKSQSNDGVGQSHRSVISANISILKDFSRWLRFQLSPEHMDHISKNSILPSFLLDENRVILEESCTNITNAAKTVEQLWMEILKTKETPSSLDNFVKQGGNSFQAVFLISEILAHFGIKVELIDILTKSYSWLNKHIQNRDLNKQTDKKAKLDSGEIELSQAQKRMWMLQSSSESSTAYTETIALQIETDKSLDEIVSHLTRKHPILLARIDASASCLHIVDSIASLSERKFKNFDDLMSYISLGKPVFDKAEEPLTKFMEMKCGAMKVFVMHVHHLLVDDITLQNIKISVRRLIKTPTLSSRKNIQQSVQLNSRDMLEDCVRKEKDYMRSAAFENDRAFWERRFAICPEETSFGLKPTEDIVEFVPQLAKVSAVSISSEAVGQIQHMCHEYGVTEFQYILACFLLVAQRYTAKEELLLAVPISNRISDSIEKDGLFVNTVLFRYKMPMEKTLREHIKSVAEEWMDSFSHSRYPVNYVGHAIWQKHGISISSVCNVMFNFATFEIEDDEVYVKPIHAKMPFSLDVVKDKTGLRLVCEYAEQLIQGYTVDNILRALVNVLGNGQANEELNLKDIEFLADDEVKTLGSFSASRVEAERSPHVFKMFSENAKSSPEATALSFKGTKTSYRELMDLVNAIAVRILQTIDAHELQQKPTLIYMSKTEKAIAAILAVWKIGGYFMPLSTMYVSNIRDVIESVRPCAVLVDENVDKNVDSMQNCNIINVNDVQIDSLIESDTLPTMQLDPDQPAYMIRTSGSTGTPKNIRISHKGLAIVASAWRCEYKMSQFHVSLLQWAPMSFDVFIGDIVRGLCCTAGNVVVCPDSMRLDTEYIISLIVQEKISIAEVTPQFGIMLTQRAKNKELDSLKIFILGSDILQKEVYNKVKGKLSPHQRLLNSYGMTEAAIDSSFFEGNTIPQTRGGVIPIGKPLPGVVLKVLDPITLRPCPVGVVGELYIGGDVVGSGEVNILEMGNEERFLKTGDSACWLYSGDVELCGRKDTMRKLRGFRIDSSHIENTIIRNCANVTDATVAVLTDRKYGQEHDYLCAFIVKASKTEEEAEQKRFVKDKVREILPYYMVPDFVEFVDKIPLSQNGKVDRKRLPTIQELLLNRTINSKPKEVTYQNRNDLKALFAESLGVESELIDDDLTFMEQGGHSLILMKFCSLINERTNLEIGIVEIFSFPSITLLSERTMTTHQKVSIKPLLNQTESCHKTKDDTCDIAICGVGLRLPNGTCSITEFWDLIENKKHLLSSFPSQRKSDVLDCSDPVLSNTLREAEEFKGAFLADIDKFDNEAFSISSTESQSMAPEQRIFLEVASETLAQGTDISKINGSNIGVFLSQTEIGYARLNHNGEATAISGLMPGMIATRVAYHYNLKGPTMLVDTACSSGISALKAACSSIETGECDAALVGGMNIVLYPSRTGVHGDNGILSPDFVCRPFDKNANGTSVGEGVICFYVEPLQRALEQNKHIYGVIKSICTNSVGKGNGITAPTALSQEAVIRSALDKASISPNDVSFIEAHGTGTVLGDSIELTALSTVFSKHELKSKVPIGSVKGNLGHLDYAAGFASLLKIIAGFMFKTIPPSVNFKDPHKELLDSALYVPSKPELWRESKSLRYAGLSAFGLTGTNTHMILSDVIQIDANPMPTTAVPLLLCGATHEHVTAQAIAYKKLIQQTVVKHKINTIQGITTSIAVKLNQIQKNRSLHIEHRVVILETDPEKLLQILNLVSKCDDGSKVRQLEHHYFILSSCPNLPWDGVNTKNDVDAGVDAFLTSSVVNISALVDNSKFNPLFCAPGVVLSIFNSKRHWIRPCLNRPRSHLGLIDILNEKVSKTQELVRTLNLTPTEDLLEYEAKFCCSIIMNLLKETELKEVIENQKEITLEESFSKTGMLAKYDKLFFIMIRELFNFNLVKSNGTDSGRLNLDVYSFRCRDIHLPSPKKIAEEALAKHPQWADCFKFPLHCSQHLKQVLWGHLSPLSVIYPQGDLNFMYQFDKLGDLLGDVYYNMYMQIIVEYAARLSAKGKTVRILEVGAGMGHVTRQLLLSLFELPNIEYWFTDLGRAFVENAKTLFEKYTSMMRFSTFDITKNAVKQGILGSYDIVISYNVIHTTESVYQSVKNLKTCLGEDGALFIIESAKNETWATLAWGILDGWWYFKDYDLRPYEPMLEPEKWEEVLKKSGFRSVHSCPMDAEERKHVEKFLFVCTNKPKHAEFIPAPTDGWWKSIDLTARRHADFDTDFSGSDESGLGDDVKLSKSAVKTELKRIWCELLDMNHINDEEDFNALGGESLLAIQMITMVRKRIGFQLEIADTFCYTSLGSLGEYISDQLEPEASERSNNESSTSSSESEMPTKTAFQTHEQQADKVGLKCLLMFPGQGSQKVGMCRSMKDSEPAKRIFSIAEGILGYNILDICTGPEDILKERLLSTEFVQVALFVSCLAKISQLQFEHSEVTRAVTHVAGLSVGEFAALVYAKVLRFEDALVLVQRRGMAMEKEVLKASTAMASVLGPPKGALELFLKEYVPAAVISTCLADNQHTVAGTQADVERLIRLMSSAENDLSVIDVRRLQVAGAFHSSYMSDAENEIKHLIDECEFRKPEVPIIMNVTGQLCDDPREIKILISRQIVETVQWKDSMITAYEEGVRRFIEVAPARVLSSIVRARIGKCKGCSSELINI</sequence>
<dbReference type="EC" id="2.3.1.85" evidence="1"/>
<dbReference type="GO" id="GO:0004315">
    <property type="term" value="F:3-oxoacyl-[acyl-carrier-protein] synthase activity"/>
    <property type="evidence" value="ECO:0007669"/>
    <property type="project" value="InterPro"/>
</dbReference>
<evidence type="ECO:0000256" key="4">
    <source>
        <dbReference type="ARBA" id="ARBA00022553"/>
    </source>
</evidence>
<comment type="caution">
    <text evidence="12">The sequence shown here is derived from an EMBL/GenBank/DDBJ whole genome shotgun (WGS) entry which is preliminary data.</text>
</comment>
<dbReference type="InterPro" id="IPR020845">
    <property type="entry name" value="AMP-binding_CS"/>
</dbReference>
<keyword evidence="6" id="KW-0808">Transferase</keyword>
<dbReference type="Gene3D" id="3.40.366.10">
    <property type="entry name" value="Malonyl-Coenzyme A Acyl Carrier Protein, domain 2"/>
    <property type="match status" value="1"/>
</dbReference>
<evidence type="ECO:0000259" key="11">
    <source>
        <dbReference type="PROSITE" id="PS52004"/>
    </source>
</evidence>
<evidence type="ECO:0000256" key="8">
    <source>
        <dbReference type="ARBA" id="ARBA00044883"/>
    </source>
</evidence>
<evidence type="ECO:0000256" key="2">
    <source>
        <dbReference type="ARBA" id="ARBA00018769"/>
    </source>
</evidence>
<dbReference type="InterPro" id="IPR042099">
    <property type="entry name" value="ANL_N_sf"/>
</dbReference>
<dbReference type="GO" id="GO:0009403">
    <property type="term" value="P:toxin biosynthetic process"/>
    <property type="evidence" value="ECO:0007669"/>
    <property type="project" value="UniProtKB-ARBA"/>
</dbReference>
<dbReference type="GO" id="GO:0043041">
    <property type="term" value="P:amino acid activation for nonribosomal peptide biosynthetic process"/>
    <property type="evidence" value="ECO:0007669"/>
    <property type="project" value="TreeGrafter"/>
</dbReference>
<dbReference type="GO" id="GO:0004312">
    <property type="term" value="F:fatty acid synthase activity"/>
    <property type="evidence" value="ECO:0007669"/>
    <property type="project" value="UniProtKB-EC"/>
</dbReference>
<evidence type="ECO:0000313" key="13">
    <source>
        <dbReference type="Proteomes" id="UP000828390"/>
    </source>
</evidence>
<dbReference type="InterPro" id="IPR014031">
    <property type="entry name" value="Ketoacyl_synth_C"/>
</dbReference>
<dbReference type="Proteomes" id="UP000828390">
    <property type="component" value="Unassembled WGS sequence"/>
</dbReference>
<dbReference type="InterPro" id="IPR016039">
    <property type="entry name" value="Thiolase-like"/>
</dbReference>
<evidence type="ECO:0000256" key="7">
    <source>
        <dbReference type="ARBA" id="ARBA00022737"/>
    </source>
</evidence>
<dbReference type="GO" id="GO:0005737">
    <property type="term" value="C:cytoplasm"/>
    <property type="evidence" value="ECO:0007669"/>
    <property type="project" value="TreeGrafter"/>
</dbReference>
<dbReference type="InterPro" id="IPR036412">
    <property type="entry name" value="HAD-like_sf"/>
</dbReference>
<dbReference type="Gene3D" id="3.30.559.10">
    <property type="entry name" value="Chloramphenicol acetyltransferase-like domain"/>
    <property type="match status" value="2"/>
</dbReference>
<dbReference type="CDD" id="cd02440">
    <property type="entry name" value="AdoMet_MTases"/>
    <property type="match status" value="1"/>
</dbReference>
<evidence type="ECO:0000256" key="9">
    <source>
        <dbReference type="SAM" id="MobiDB-lite"/>
    </source>
</evidence>
<keyword evidence="7" id="KW-0677">Repeat</keyword>
<dbReference type="Gene3D" id="3.40.50.12780">
    <property type="entry name" value="N-terminal domain of ligase-like"/>
    <property type="match status" value="1"/>
</dbReference>
<feature type="domain" description="Carrier" evidence="10">
    <location>
        <begin position="2208"/>
        <end position="2285"/>
    </location>
</feature>
<feature type="domain" description="Ketosynthase family 3 (KS3)" evidence="11">
    <location>
        <begin position="2307"/>
        <end position="2726"/>
    </location>
</feature>
<evidence type="ECO:0000256" key="6">
    <source>
        <dbReference type="ARBA" id="ARBA00022679"/>
    </source>
</evidence>
<dbReference type="InterPro" id="IPR029063">
    <property type="entry name" value="SAM-dependent_MTases_sf"/>
</dbReference>
<dbReference type="GO" id="GO:0006633">
    <property type="term" value="P:fatty acid biosynthetic process"/>
    <property type="evidence" value="ECO:0007669"/>
    <property type="project" value="InterPro"/>
</dbReference>
<dbReference type="PROSITE" id="PS00012">
    <property type="entry name" value="PHOSPHOPANTETHEINE"/>
    <property type="match status" value="1"/>
</dbReference>
<dbReference type="Gene3D" id="3.30.70.250">
    <property type="entry name" value="Malonyl-CoA ACP transacylase, ACP-binding"/>
    <property type="match status" value="1"/>
</dbReference>
<keyword evidence="13" id="KW-1185">Reference proteome</keyword>
<dbReference type="InterPro" id="IPR045851">
    <property type="entry name" value="AMP-bd_C_sf"/>
</dbReference>
<dbReference type="InterPro" id="IPR006162">
    <property type="entry name" value="Ppantetheine_attach_site"/>
</dbReference>
<dbReference type="PROSITE" id="PS52004">
    <property type="entry name" value="KS3_2"/>
    <property type="match status" value="1"/>
</dbReference>
<accession>A0A9D4KT82</accession>
<dbReference type="InterPro" id="IPR036736">
    <property type="entry name" value="ACP-like_sf"/>
</dbReference>
<dbReference type="Pfam" id="PF00550">
    <property type="entry name" value="PP-binding"/>
    <property type="match status" value="3"/>
</dbReference>
<dbReference type="InterPro" id="IPR018201">
    <property type="entry name" value="Ketoacyl_synth_AS"/>
</dbReference>
<evidence type="ECO:0000313" key="12">
    <source>
        <dbReference type="EMBL" id="KAH3845662.1"/>
    </source>
</evidence>
<dbReference type="PANTHER" id="PTHR45527">
    <property type="entry name" value="NONRIBOSOMAL PEPTIDE SYNTHETASE"/>
    <property type="match status" value="1"/>
</dbReference>
<dbReference type="InterPro" id="IPR010037">
    <property type="entry name" value="FkbH_domain"/>
</dbReference>
<name>A0A9D4KT82_DREPO</name>
<dbReference type="Pfam" id="PF02801">
    <property type="entry name" value="Ketoacyl-synt_C"/>
    <property type="match status" value="1"/>
</dbReference>
<dbReference type="SUPFAM" id="SSF53901">
    <property type="entry name" value="Thiolase-like"/>
    <property type="match status" value="1"/>
</dbReference>
<evidence type="ECO:0000259" key="10">
    <source>
        <dbReference type="PROSITE" id="PS50075"/>
    </source>
</evidence>
<dbReference type="SMART" id="SM00825">
    <property type="entry name" value="PKS_KS"/>
    <property type="match status" value="1"/>
</dbReference>
<dbReference type="NCBIfam" id="TIGR01686">
    <property type="entry name" value="FkbH"/>
    <property type="match status" value="1"/>
</dbReference>
<dbReference type="SUPFAM" id="SSF47336">
    <property type="entry name" value="ACP-like"/>
    <property type="match status" value="3"/>
</dbReference>
<dbReference type="InterPro" id="IPR001227">
    <property type="entry name" value="Ac_transferase_dom_sf"/>
</dbReference>
<dbReference type="Pfam" id="PF13193">
    <property type="entry name" value="AMP-binding_C"/>
    <property type="match status" value="1"/>
</dbReference>
<dbReference type="PROSITE" id="PS00455">
    <property type="entry name" value="AMP_BINDING"/>
    <property type="match status" value="1"/>
</dbReference>
<dbReference type="InterPro" id="IPR014043">
    <property type="entry name" value="Acyl_transferase_dom"/>
</dbReference>
<protein>
    <recommendedName>
        <fullName evidence="2">Fatty acid synthase</fullName>
        <ecNumber evidence="1">2.3.1.85</ecNumber>
    </recommendedName>
</protein>
<dbReference type="Gene3D" id="3.30.559.30">
    <property type="entry name" value="Nonribosomal peptide synthetase, condensation domain"/>
    <property type="match status" value="2"/>
</dbReference>
<dbReference type="Pfam" id="PF00668">
    <property type="entry name" value="Condensation"/>
    <property type="match status" value="2"/>
</dbReference>
<dbReference type="SUPFAM" id="SSF53335">
    <property type="entry name" value="S-adenosyl-L-methionine-dependent methyltransferases"/>
    <property type="match status" value="1"/>
</dbReference>
<dbReference type="SUPFAM" id="SSF56784">
    <property type="entry name" value="HAD-like"/>
    <property type="match status" value="1"/>
</dbReference>
<dbReference type="SUPFAM" id="SSF56801">
    <property type="entry name" value="Acetyl-CoA synthetase-like"/>
    <property type="match status" value="1"/>
</dbReference>
<dbReference type="InterPro" id="IPR020806">
    <property type="entry name" value="PKS_PP-bd"/>
</dbReference>
<dbReference type="Gene3D" id="3.40.47.10">
    <property type="match status" value="1"/>
</dbReference>
<dbReference type="InterPro" id="IPR009081">
    <property type="entry name" value="PP-bd_ACP"/>
</dbReference>
<dbReference type="PANTHER" id="PTHR45527:SF1">
    <property type="entry name" value="FATTY ACID SYNTHASE"/>
    <property type="match status" value="1"/>
</dbReference>
<dbReference type="Pfam" id="PF00501">
    <property type="entry name" value="AMP-binding"/>
    <property type="match status" value="1"/>
</dbReference>
<dbReference type="InterPro" id="IPR013217">
    <property type="entry name" value="Methyltransf_12"/>
</dbReference>
<dbReference type="NCBIfam" id="TIGR01681">
    <property type="entry name" value="HAD-SF-IIIC"/>
    <property type="match status" value="1"/>
</dbReference>
<dbReference type="InterPro" id="IPR023213">
    <property type="entry name" value="CAT-like_dom_sf"/>
</dbReference>
<feature type="compositionally biased region" description="Low complexity" evidence="9">
    <location>
        <begin position="3427"/>
        <end position="3437"/>
    </location>
</feature>
<dbReference type="GO" id="GO:0016874">
    <property type="term" value="F:ligase activity"/>
    <property type="evidence" value="ECO:0007669"/>
    <property type="project" value="UniProtKB-KW"/>
</dbReference>
<evidence type="ECO:0000256" key="3">
    <source>
        <dbReference type="ARBA" id="ARBA00022450"/>
    </source>
</evidence>
<dbReference type="Gene3D" id="3.40.50.1000">
    <property type="entry name" value="HAD superfamily/HAD-like"/>
    <property type="match status" value="1"/>
</dbReference>
<dbReference type="Gene3D" id="1.10.1200.10">
    <property type="entry name" value="ACP-like"/>
    <property type="match status" value="4"/>
</dbReference>
<dbReference type="InterPro" id="IPR016035">
    <property type="entry name" value="Acyl_Trfase/lysoPLipase"/>
</dbReference>
<dbReference type="SUPFAM" id="SSF52151">
    <property type="entry name" value="FabD/lysophospholipase-like"/>
    <property type="match status" value="1"/>
</dbReference>
<comment type="catalytic activity">
    <reaction evidence="8">
        <text>acetyl-CoA + n malonyl-CoA + 2n NADPH + 2n H(+) = a long-chain fatty acid + (n+1) CoA + n CO2 + 2n NADP(+).</text>
        <dbReference type="EC" id="2.3.1.85"/>
    </reaction>
</comment>
<dbReference type="InterPro" id="IPR025110">
    <property type="entry name" value="AMP-bd_C"/>
</dbReference>
<reference evidence="12" key="1">
    <citation type="journal article" date="2019" name="bioRxiv">
        <title>The Genome of the Zebra Mussel, Dreissena polymorpha: A Resource for Invasive Species Research.</title>
        <authorList>
            <person name="McCartney M.A."/>
            <person name="Auch B."/>
            <person name="Kono T."/>
            <person name="Mallez S."/>
            <person name="Zhang Y."/>
            <person name="Obille A."/>
            <person name="Becker A."/>
            <person name="Abrahante J.E."/>
            <person name="Garbe J."/>
            <person name="Badalamenti J.P."/>
            <person name="Herman A."/>
            <person name="Mangelson H."/>
            <person name="Liachko I."/>
            <person name="Sullivan S."/>
            <person name="Sone E.D."/>
            <person name="Koren S."/>
            <person name="Silverstein K.A.T."/>
            <person name="Beckman K.B."/>
            <person name="Gohl D.M."/>
        </authorList>
    </citation>
    <scope>NUCLEOTIDE SEQUENCE</scope>
    <source>
        <strain evidence="12">Duluth1</strain>
        <tissue evidence="12">Whole animal</tissue>
    </source>
</reference>
<feature type="domain" description="Carrier" evidence="10">
    <location>
        <begin position="10"/>
        <end position="86"/>
    </location>
</feature>
<feature type="region of interest" description="Disordered" evidence="9">
    <location>
        <begin position="3417"/>
        <end position="3446"/>
    </location>
</feature>
<dbReference type="InterPro" id="IPR001242">
    <property type="entry name" value="Condensation_dom"/>
</dbReference>
<dbReference type="GO" id="GO:0031177">
    <property type="term" value="F:phosphopantetheine binding"/>
    <property type="evidence" value="ECO:0007669"/>
    <property type="project" value="InterPro"/>
</dbReference>